<dbReference type="PANTHER" id="PTHR24305:SF166">
    <property type="entry name" value="CYTOCHROME P450 12A4, MITOCHONDRIAL-RELATED"/>
    <property type="match status" value="1"/>
</dbReference>
<sequence>MSAMADTLTSTLTSYLNALNAQTIPALLHRIRQAKPADTFLALLSAYLLLRAARAARRRLTATKLRGPPRTDWFFGVGDELMRAGDASMLYEAWECKYGAAYTIPSTLGASRVVLCDPRAIAHFYARDTTTYVRTRVSLIAIEHLAGRNLLWAQGDVHKRQRKALTPAFSNSAIRKLTSVFIDSGHKVKDAWNNIIDASSEDDSAVIEVQNWMNHVSLDTIGIAGFSHDFGTLLGKHSSVAQTFDQMNVESPGRNYRALLAIVFPWILKFPSRRRTKVLNLNKTMGDSAAPMLQRSREEKAAGNKEGGERSIIELLVKSEADDAELHMSSQEVVDQMKLLIFAGYETTSIALTWALIELSRNQETQTKLRNELSQFTNTDPTYDQLTNSLPYLDAVTLEVLRLRSPVSETTRLAGEDDLIPLSQPIPDASGKLVSHIAVAKGTLVTVPIHYTNRAVKFWGPTAREFAPERWLDGYDGEGKYAKGAARDVSGHRNMLTFADGSRMCLGKAFAVAEFKAVLSVLIRNFSFELRDGPSTQFESQRTLLPRPRVVGEKGVDVPLRVRRLN</sequence>
<dbReference type="InterPro" id="IPR002401">
    <property type="entry name" value="Cyt_P450_E_grp-I"/>
</dbReference>
<dbReference type="SUPFAM" id="SSF48264">
    <property type="entry name" value="Cytochrome P450"/>
    <property type="match status" value="1"/>
</dbReference>
<evidence type="ECO:0000256" key="10">
    <source>
        <dbReference type="ARBA" id="ARBA00023004"/>
    </source>
</evidence>
<dbReference type="Pfam" id="PF00067">
    <property type="entry name" value="p450"/>
    <property type="match status" value="1"/>
</dbReference>
<dbReference type="AlphaFoldDB" id="A0A5M3M9V6"/>
<evidence type="ECO:0000256" key="4">
    <source>
        <dbReference type="ARBA" id="ARBA00010617"/>
    </source>
</evidence>
<evidence type="ECO:0000256" key="11">
    <source>
        <dbReference type="ARBA" id="ARBA00023033"/>
    </source>
</evidence>
<keyword evidence="6" id="KW-0812">Transmembrane</keyword>
<name>A0A5M3M9V6_CONPW</name>
<evidence type="ECO:0000256" key="8">
    <source>
        <dbReference type="ARBA" id="ARBA00022989"/>
    </source>
</evidence>
<evidence type="ECO:0000256" key="5">
    <source>
        <dbReference type="ARBA" id="ARBA00022617"/>
    </source>
</evidence>
<evidence type="ECO:0000256" key="9">
    <source>
        <dbReference type="ARBA" id="ARBA00023002"/>
    </source>
</evidence>
<dbReference type="InterPro" id="IPR050121">
    <property type="entry name" value="Cytochrome_P450_monoxygenase"/>
</dbReference>
<evidence type="ECO:0000256" key="7">
    <source>
        <dbReference type="ARBA" id="ARBA00022723"/>
    </source>
</evidence>
<comment type="cofactor">
    <cofactor evidence="1 13">
        <name>heme</name>
        <dbReference type="ChEBI" id="CHEBI:30413"/>
    </cofactor>
</comment>
<dbReference type="GO" id="GO:0016020">
    <property type="term" value="C:membrane"/>
    <property type="evidence" value="ECO:0007669"/>
    <property type="project" value="UniProtKB-SubCell"/>
</dbReference>
<dbReference type="EMBL" id="JH711587">
    <property type="protein sequence ID" value="EIW75903.1"/>
    <property type="molecule type" value="Genomic_DNA"/>
</dbReference>
<reference evidence="15" key="1">
    <citation type="journal article" date="2012" name="Science">
        <title>The Paleozoic origin of enzymatic lignin decomposition reconstructed from 31 fungal genomes.</title>
        <authorList>
            <person name="Floudas D."/>
            <person name="Binder M."/>
            <person name="Riley R."/>
            <person name="Barry K."/>
            <person name="Blanchette R.A."/>
            <person name="Henrissat B."/>
            <person name="Martinez A.T."/>
            <person name="Otillar R."/>
            <person name="Spatafora J.W."/>
            <person name="Yadav J.S."/>
            <person name="Aerts A."/>
            <person name="Benoit I."/>
            <person name="Boyd A."/>
            <person name="Carlson A."/>
            <person name="Copeland A."/>
            <person name="Coutinho P.M."/>
            <person name="de Vries R.P."/>
            <person name="Ferreira P."/>
            <person name="Findley K."/>
            <person name="Foster B."/>
            <person name="Gaskell J."/>
            <person name="Glotzer D."/>
            <person name="Gorecki P."/>
            <person name="Heitman J."/>
            <person name="Hesse C."/>
            <person name="Hori C."/>
            <person name="Igarashi K."/>
            <person name="Jurgens J.A."/>
            <person name="Kallen N."/>
            <person name="Kersten P."/>
            <person name="Kohler A."/>
            <person name="Kuees U."/>
            <person name="Kumar T.K.A."/>
            <person name="Kuo A."/>
            <person name="LaButti K."/>
            <person name="Larrondo L.F."/>
            <person name="Lindquist E."/>
            <person name="Ling A."/>
            <person name="Lombard V."/>
            <person name="Lucas S."/>
            <person name="Lundell T."/>
            <person name="Martin R."/>
            <person name="McLaughlin D.J."/>
            <person name="Morgenstern I."/>
            <person name="Morin E."/>
            <person name="Murat C."/>
            <person name="Nagy L.G."/>
            <person name="Nolan M."/>
            <person name="Ohm R.A."/>
            <person name="Patyshakuliyeva A."/>
            <person name="Rokas A."/>
            <person name="Ruiz-Duenas F.J."/>
            <person name="Sabat G."/>
            <person name="Salamov A."/>
            <person name="Samejima M."/>
            <person name="Schmutz J."/>
            <person name="Slot J.C."/>
            <person name="St John F."/>
            <person name="Stenlid J."/>
            <person name="Sun H."/>
            <person name="Sun S."/>
            <person name="Syed K."/>
            <person name="Tsang A."/>
            <person name="Wiebenga A."/>
            <person name="Young D."/>
            <person name="Pisabarro A."/>
            <person name="Eastwood D.C."/>
            <person name="Martin F."/>
            <person name="Cullen D."/>
            <person name="Grigoriev I.V."/>
            <person name="Hibbett D.S."/>
        </authorList>
    </citation>
    <scope>NUCLEOTIDE SEQUENCE [LARGE SCALE GENOMIC DNA]</scope>
    <source>
        <strain evidence="15">RWD-64-598 SS2</strain>
    </source>
</reference>
<keyword evidence="8" id="KW-1133">Transmembrane helix</keyword>
<evidence type="ECO:0000313" key="14">
    <source>
        <dbReference type="EMBL" id="EIW75903.1"/>
    </source>
</evidence>
<dbReference type="GO" id="GO:0004497">
    <property type="term" value="F:monooxygenase activity"/>
    <property type="evidence" value="ECO:0007669"/>
    <property type="project" value="UniProtKB-KW"/>
</dbReference>
<gene>
    <name evidence="14" type="ORF">CONPUDRAFT_158681</name>
</gene>
<keyword evidence="11" id="KW-0503">Monooxygenase</keyword>
<accession>A0A5M3M9V6</accession>
<keyword evidence="12" id="KW-0472">Membrane</keyword>
<keyword evidence="15" id="KW-1185">Reference proteome</keyword>
<evidence type="ECO:0000313" key="15">
    <source>
        <dbReference type="Proteomes" id="UP000053558"/>
    </source>
</evidence>
<dbReference type="InterPro" id="IPR001128">
    <property type="entry name" value="Cyt_P450"/>
</dbReference>
<dbReference type="OrthoDB" id="1470350at2759"/>
<keyword evidence="9" id="KW-0560">Oxidoreductase</keyword>
<comment type="caution">
    <text evidence="14">The sequence shown here is derived from an EMBL/GenBank/DDBJ whole genome shotgun (WGS) entry which is preliminary data.</text>
</comment>
<evidence type="ECO:0000256" key="1">
    <source>
        <dbReference type="ARBA" id="ARBA00001971"/>
    </source>
</evidence>
<dbReference type="Gene3D" id="1.10.630.10">
    <property type="entry name" value="Cytochrome P450"/>
    <property type="match status" value="1"/>
</dbReference>
<feature type="binding site" description="axial binding residue" evidence="13">
    <location>
        <position position="505"/>
    </location>
    <ligand>
        <name>heme</name>
        <dbReference type="ChEBI" id="CHEBI:30413"/>
    </ligand>
    <ligandPart>
        <name>Fe</name>
        <dbReference type="ChEBI" id="CHEBI:18248"/>
    </ligandPart>
</feature>
<keyword evidence="7 13" id="KW-0479">Metal-binding</keyword>
<dbReference type="PRINTS" id="PR00463">
    <property type="entry name" value="EP450I"/>
</dbReference>
<dbReference type="GO" id="GO:0005506">
    <property type="term" value="F:iron ion binding"/>
    <property type="evidence" value="ECO:0007669"/>
    <property type="project" value="InterPro"/>
</dbReference>
<proteinExistence type="inferred from homology"/>
<comment type="pathway">
    <text evidence="3">Secondary metabolite biosynthesis; terpenoid biosynthesis.</text>
</comment>
<comment type="subcellular location">
    <subcellularLocation>
        <location evidence="2">Membrane</location>
    </subcellularLocation>
</comment>
<dbReference type="InterPro" id="IPR036396">
    <property type="entry name" value="Cyt_P450_sf"/>
</dbReference>
<dbReference type="PANTHER" id="PTHR24305">
    <property type="entry name" value="CYTOCHROME P450"/>
    <property type="match status" value="1"/>
</dbReference>
<keyword evidence="5 13" id="KW-0349">Heme</keyword>
<organism evidence="14 15">
    <name type="scientific">Coniophora puteana (strain RWD-64-598)</name>
    <name type="common">Brown rot fungus</name>
    <dbReference type="NCBI Taxonomy" id="741705"/>
    <lineage>
        <taxon>Eukaryota</taxon>
        <taxon>Fungi</taxon>
        <taxon>Dikarya</taxon>
        <taxon>Basidiomycota</taxon>
        <taxon>Agaricomycotina</taxon>
        <taxon>Agaricomycetes</taxon>
        <taxon>Agaricomycetidae</taxon>
        <taxon>Boletales</taxon>
        <taxon>Coniophorineae</taxon>
        <taxon>Coniophoraceae</taxon>
        <taxon>Coniophora</taxon>
    </lineage>
</organism>
<evidence type="ECO:0000256" key="13">
    <source>
        <dbReference type="PIRSR" id="PIRSR602401-1"/>
    </source>
</evidence>
<protein>
    <submittedName>
        <fullName evidence="14">Cytochrome P450</fullName>
    </submittedName>
</protein>
<evidence type="ECO:0000256" key="2">
    <source>
        <dbReference type="ARBA" id="ARBA00004370"/>
    </source>
</evidence>
<dbReference type="GO" id="GO:0016705">
    <property type="term" value="F:oxidoreductase activity, acting on paired donors, with incorporation or reduction of molecular oxygen"/>
    <property type="evidence" value="ECO:0007669"/>
    <property type="project" value="InterPro"/>
</dbReference>
<dbReference type="RefSeq" id="XP_007773901.1">
    <property type="nucleotide sequence ID" value="XM_007775711.1"/>
</dbReference>
<dbReference type="GO" id="GO:0020037">
    <property type="term" value="F:heme binding"/>
    <property type="evidence" value="ECO:0007669"/>
    <property type="project" value="InterPro"/>
</dbReference>
<evidence type="ECO:0000256" key="12">
    <source>
        <dbReference type="ARBA" id="ARBA00023136"/>
    </source>
</evidence>
<dbReference type="Proteomes" id="UP000053558">
    <property type="component" value="Unassembled WGS sequence"/>
</dbReference>
<keyword evidence="10 13" id="KW-0408">Iron</keyword>
<comment type="similarity">
    <text evidence="4">Belongs to the cytochrome P450 family.</text>
</comment>
<dbReference type="OMA" id="IDVQKWM"/>
<dbReference type="PRINTS" id="PR00385">
    <property type="entry name" value="P450"/>
</dbReference>
<evidence type="ECO:0000256" key="6">
    <source>
        <dbReference type="ARBA" id="ARBA00022692"/>
    </source>
</evidence>
<dbReference type="GeneID" id="19203952"/>
<dbReference type="KEGG" id="cput:CONPUDRAFT_158681"/>
<evidence type="ECO:0000256" key="3">
    <source>
        <dbReference type="ARBA" id="ARBA00004721"/>
    </source>
</evidence>